<organism evidence="13 14">
    <name type="scientific">Novosphingobium aromaticivorans (strain ATCC 700278 / DSM 12444 / CCUG 56034 / CIP 105152 / NBRC 16084 / F199)</name>
    <dbReference type="NCBI Taxonomy" id="279238"/>
    <lineage>
        <taxon>Bacteria</taxon>
        <taxon>Pseudomonadati</taxon>
        <taxon>Pseudomonadota</taxon>
        <taxon>Alphaproteobacteria</taxon>
        <taxon>Sphingomonadales</taxon>
        <taxon>Sphingomonadaceae</taxon>
        <taxon>Novosphingobium</taxon>
    </lineage>
</organism>
<feature type="transmembrane region" description="Helical" evidence="11">
    <location>
        <begin position="242"/>
        <end position="262"/>
    </location>
</feature>
<reference evidence="14" key="1">
    <citation type="submission" date="2006-01" db="EMBL/GenBank/DDBJ databases">
        <title>Complete sequence of Novosphingobium aromaticivorans DSM 12444.</title>
        <authorList>
            <consortium name="US DOE Joint Genome Institute"/>
            <person name="Copeland A."/>
            <person name="Lucas S."/>
            <person name="Lapidus A."/>
            <person name="Barry K."/>
            <person name="Detter J.C."/>
            <person name="Glavina T."/>
            <person name="Hammon N."/>
            <person name="Israni S."/>
            <person name="Pitluck S."/>
            <person name="Chain P."/>
            <person name="Malfatti S."/>
            <person name="Shin M."/>
            <person name="Vergez L."/>
            <person name="Schmutz J."/>
            <person name="Larimer F."/>
            <person name="Land M."/>
            <person name="Kyrpides N."/>
            <person name="Ivanova N."/>
            <person name="Fredrickson J."/>
            <person name="Balkwill D."/>
            <person name="Romine M.F."/>
            <person name="Richardson P."/>
        </authorList>
    </citation>
    <scope>NUCLEOTIDE SEQUENCE [LARGE SCALE GENOMIC DNA]</scope>
    <source>
        <strain evidence="14">ATCC 700278 / DSM 12444 / CCUG 56034 / CIP 105152 / NBRC 16084 / F199</strain>
    </source>
</reference>
<dbReference type="GO" id="GO:0005886">
    <property type="term" value="C:plasma membrane"/>
    <property type="evidence" value="ECO:0007669"/>
    <property type="project" value="TreeGrafter"/>
</dbReference>
<keyword evidence="13" id="KW-0813">Transport</keyword>
<dbReference type="GO" id="GO:0000155">
    <property type="term" value="F:phosphorelay sensor kinase activity"/>
    <property type="evidence" value="ECO:0007669"/>
    <property type="project" value="TreeGrafter"/>
</dbReference>
<dbReference type="Gene3D" id="3.30.450.40">
    <property type="match status" value="1"/>
</dbReference>
<dbReference type="STRING" id="279238.Saro_1499"/>
<keyword evidence="5" id="KW-0547">Nucleotide-binding</keyword>
<feature type="transmembrane region" description="Helical" evidence="11">
    <location>
        <begin position="189"/>
        <end position="205"/>
    </location>
</feature>
<feature type="transmembrane region" description="Helical" evidence="11">
    <location>
        <begin position="212"/>
        <end position="230"/>
    </location>
</feature>
<evidence type="ECO:0000256" key="6">
    <source>
        <dbReference type="ARBA" id="ARBA00022777"/>
    </source>
</evidence>
<dbReference type="Gene3D" id="1.20.120.620">
    <property type="entry name" value="Backbone structure of the membrane domain of e. Coli histidine kinase receptor kdpd"/>
    <property type="match status" value="1"/>
</dbReference>
<keyword evidence="2" id="KW-0597">Phosphoprotein</keyword>
<dbReference type="eggNOG" id="COG2205">
    <property type="taxonomic scope" value="Bacteria"/>
</dbReference>
<keyword evidence="4 11" id="KW-0812">Transmembrane</keyword>
<dbReference type="GO" id="GO:0034220">
    <property type="term" value="P:monoatomic ion transmembrane transport"/>
    <property type="evidence" value="ECO:0007669"/>
    <property type="project" value="UniProtKB-KW"/>
</dbReference>
<gene>
    <name evidence="13" type="ordered locus">Saro_1499</name>
</gene>
<dbReference type="Pfam" id="PF13493">
    <property type="entry name" value="DUF4118"/>
    <property type="match status" value="1"/>
</dbReference>
<dbReference type="InterPro" id="IPR038318">
    <property type="entry name" value="KdpD_sf"/>
</dbReference>
<name>Q2G883_NOVAD</name>
<keyword evidence="9" id="KW-0902">Two-component regulatory system</keyword>
<evidence type="ECO:0000256" key="8">
    <source>
        <dbReference type="ARBA" id="ARBA00022989"/>
    </source>
</evidence>
<keyword evidence="14" id="KW-1185">Reference proteome</keyword>
<evidence type="ECO:0000256" key="1">
    <source>
        <dbReference type="ARBA" id="ARBA00004141"/>
    </source>
</evidence>
<evidence type="ECO:0000256" key="2">
    <source>
        <dbReference type="ARBA" id="ARBA00022553"/>
    </source>
</evidence>
<dbReference type="PANTHER" id="PTHR45569:SF1">
    <property type="entry name" value="SENSOR PROTEIN KDPD"/>
    <property type="match status" value="1"/>
</dbReference>
<evidence type="ECO:0000256" key="7">
    <source>
        <dbReference type="ARBA" id="ARBA00022840"/>
    </source>
</evidence>
<keyword evidence="13" id="KW-0407">Ion channel</keyword>
<dbReference type="PANTHER" id="PTHR45569">
    <property type="entry name" value="SENSOR PROTEIN KDPD"/>
    <property type="match status" value="1"/>
</dbReference>
<dbReference type="InterPro" id="IPR025201">
    <property type="entry name" value="KdpD_TM"/>
</dbReference>
<keyword evidence="10 11" id="KW-0472">Membrane</keyword>
<proteinExistence type="predicted"/>
<comment type="subcellular location">
    <subcellularLocation>
        <location evidence="1">Membrane</location>
        <topology evidence="1">Multi-pass membrane protein</topology>
    </subcellularLocation>
</comment>
<evidence type="ECO:0000313" key="13">
    <source>
        <dbReference type="EMBL" id="ABD25940.1"/>
    </source>
</evidence>
<dbReference type="KEGG" id="nar:Saro_1499"/>
<dbReference type="AlphaFoldDB" id="Q2G883"/>
<accession>Q2G883</accession>
<evidence type="ECO:0000256" key="5">
    <source>
        <dbReference type="ARBA" id="ARBA00022741"/>
    </source>
</evidence>
<keyword evidence="6 13" id="KW-0418">Kinase</keyword>
<dbReference type="InterPro" id="IPR029016">
    <property type="entry name" value="GAF-like_dom_sf"/>
</dbReference>
<dbReference type="GO" id="GO:0005524">
    <property type="term" value="F:ATP binding"/>
    <property type="evidence" value="ECO:0007669"/>
    <property type="project" value="UniProtKB-KW"/>
</dbReference>
<feature type="transmembrane region" description="Helical" evidence="11">
    <location>
        <begin position="166"/>
        <end position="183"/>
    </location>
</feature>
<sequence length="428" mass="45189">MNTGPTSQVFNSKLKSAHPCDDRVSVVLDVGGECGRLVKLGHELAVKLARSWEVLSIETPATVPGASADKSMSLALAEAAALGASIHRVSGATVASALEHHLKGMASPHVVLAVRPRATIARLRQESLVEQLAKAMPGATFHVFGSAQPIPAARSWIAARSTPRDIVLTVIGVIITMAIALLLREFTGATYLSILFLFPVIAASARLGMMAAAVGALLSTVMFNLFFLAPGLSANPLAVQSWVMALVLLGVGIYTSMLTGTLRSRIYLSDRNAQESAALAVFAQDLTRVSDWTSTAEVVCREINRMLGANAIVAREIAGKLEIAGSFPESQSLDPLDEAALDWAWTTGEMTGSGSSNLAEASWQFHPLKTSLGTLAVLGISKGDGRDPVMPQQKVLLATMIAQASLAHERLRLEAATICDSQSRECGT</sequence>
<dbReference type="EMBL" id="CP000248">
    <property type="protein sequence ID" value="ABD25940.1"/>
    <property type="molecule type" value="Genomic_DNA"/>
</dbReference>
<dbReference type="InterPro" id="IPR052023">
    <property type="entry name" value="Histidine_kinase_KdpD"/>
</dbReference>
<keyword evidence="7" id="KW-0067">ATP-binding</keyword>
<keyword evidence="3" id="KW-0808">Transferase</keyword>
<dbReference type="HOGENOM" id="CLU_640661_0_0_5"/>
<feature type="domain" description="Sensor protein KdpD transmembrane" evidence="12">
    <location>
        <begin position="167"/>
        <end position="269"/>
    </location>
</feature>
<keyword evidence="13" id="KW-0406">Ion transport</keyword>
<protein>
    <submittedName>
        <fullName evidence="13">Osmosensitive K+ channel histidine kinase-like protein</fullName>
    </submittedName>
</protein>
<evidence type="ECO:0000256" key="11">
    <source>
        <dbReference type="SAM" id="Phobius"/>
    </source>
</evidence>
<keyword evidence="8 11" id="KW-1133">Transmembrane helix</keyword>
<evidence type="ECO:0000259" key="12">
    <source>
        <dbReference type="Pfam" id="PF13493"/>
    </source>
</evidence>
<dbReference type="Proteomes" id="UP000009134">
    <property type="component" value="Chromosome"/>
</dbReference>
<evidence type="ECO:0000256" key="3">
    <source>
        <dbReference type="ARBA" id="ARBA00022679"/>
    </source>
</evidence>
<evidence type="ECO:0000313" key="14">
    <source>
        <dbReference type="Proteomes" id="UP000009134"/>
    </source>
</evidence>
<evidence type="ECO:0000256" key="9">
    <source>
        <dbReference type="ARBA" id="ARBA00023012"/>
    </source>
</evidence>
<evidence type="ECO:0000256" key="4">
    <source>
        <dbReference type="ARBA" id="ARBA00022692"/>
    </source>
</evidence>
<evidence type="ECO:0000256" key="10">
    <source>
        <dbReference type="ARBA" id="ARBA00023136"/>
    </source>
</evidence>